<gene>
    <name evidence="3" type="ORF">DFH08DRAFT_959022</name>
</gene>
<feature type="region of interest" description="Disordered" evidence="2">
    <location>
        <begin position="70"/>
        <end position="120"/>
    </location>
</feature>
<feature type="region of interest" description="Disordered" evidence="2">
    <location>
        <begin position="1"/>
        <end position="52"/>
    </location>
</feature>
<keyword evidence="4" id="KW-1185">Reference proteome</keyword>
<feature type="compositionally biased region" description="Basic and acidic residues" evidence="2">
    <location>
        <begin position="107"/>
        <end position="120"/>
    </location>
</feature>
<proteinExistence type="predicted"/>
<comment type="caution">
    <text evidence="3">The sequence shown here is derived from an EMBL/GenBank/DDBJ whole genome shotgun (WGS) entry which is preliminary data.</text>
</comment>
<keyword evidence="1" id="KW-0175">Coiled coil</keyword>
<evidence type="ECO:0000256" key="2">
    <source>
        <dbReference type="SAM" id="MobiDB-lite"/>
    </source>
</evidence>
<evidence type="ECO:0008006" key="5">
    <source>
        <dbReference type="Google" id="ProtNLM"/>
    </source>
</evidence>
<evidence type="ECO:0000313" key="4">
    <source>
        <dbReference type="Proteomes" id="UP001218218"/>
    </source>
</evidence>
<dbReference type="Proteomes" id="UP001218218">
    <property type="component" value="Unassembled WGS sequence"/>
</dbReference>
<organism evidence="3 4">
    <name type="scientific">Mycena albidolilacea</name>
    <dbReference type="NCBI Taxonomy" id="1033008"/>
    <lineage>
        <taxon>Eukaryota</taxon>
        <taxon>Fungi</taxon>
        <taxon>Dikarya</taxon>
        <taxon>Basidiomycota</taxon>
        <taxon>Agaricomycotina</taxon>
        <taxon>Agaricomycetes</taxon>
        <taxon>Agaricomycetidae</taxon>
        <taxon>Agaricales</taxon>
        <taxon>Marasmiineae</taxon>
        <taxon>Mycenaceae</taxon>
        <taxon>Mycena</taxon>
    </lineage>
</organism>
<dbReference type="AlphaFoldDB" id="A0AAD7A3F2"/>
<evidence type="ECO:0000313" key="3">
    <source>
        <dbReference type="EMBL" id="KAJ7348814.1"/>
    </source>
</evidence>
<feature type="coiled-coil region" evidence="1">
    <location>
        <begin position="324"/>
        <end position="351"/>
    </location>
</feature>
<accession>A0AAD7A3F2</accession>
<sequence length="380" mass="41929">MILVGKQDIVRLSSISPKDREHQPRGFYSQAQSPLVNPAPPTSPIVAGKHCPERLRGSNAIKNLNVAAKVAAKAPAKTKKQKDSGNEENVPPPRLDTSPIDIIDSNSKIDDDTGGRKHWTDPEKTDFFKFVLGPDAAGDHRFEQHKKNPVHVYKRASEKVLNNKRSHKAIARLRKRSIETYAYIKAFESFTRNGGGDPDCDNPEGILKTSCYYDWEANGWLKLFSDRLGASAKVSLEVVCNSATALSDLEDNDNLDATIKAVHPTNAPQTPGPSKNAVAVVAEPKHTPASKFHLQANTSSGNMGEFMKLQMASEEKKSQVSDRKLELEHVRFELEKRKADTEEQKARLEMAQAVFAIEGADAETKDAANTYVCSLFALNK</sequence>
<name>A0AAD7A3F2_9AGAR</name>
<dbReference type="EMBL" id="JARIHO010000016">
    <property type="protein sequence ID" value="KAJ7348814.1"/>
    <property type="molecule type" value="Genomic_DNA"/>
</dbReference>
<reference evidence="3" key="1">
    <citation type="submission" date="2023-03" db="EMBL/GenBank/DDBJ databases">
        <title>Massive genome expansion in bonnet fungi (Mycena s.s.) driven by repeated elements and novel gene families across ecological guilds.</title>
        <authorList>
            <consortium name="Lawrence Berkeley National Laboratory"/>
            <person name="Harder C.B."/>
            <person name="Miyauchi S."/>
            <person name="Viragh M."/>
            <person name="Kuo A."/>
            <person name="Thoen E."/>
            <person name="Andreopoulos B."/>
            <person name="Lu D."/>
            <person name="Skrede I."/>
            <person name="Drula E."/>
            <person name="Henrissat B."/>
            <person name="Morin E."/>
            <person name="Kohler A."/>
            <person name="Barry K."/>
            <person name="LaButti K."/>
            <person name="Morin E."/>
            <person name="Salamov A."/>
            <person name="Lipzen A."/>
            <person name="Mereny Z."/>
            <person name="Hegedus B."/>
            <person name="Baldrian P."/>
            <person name="Stursova M."/>
            <person name="Weitz H."/>
            <person name="Taylor A."/>
            <person name="Grigoriev I.V."/>
            <person name="Nagy L.G."/>
            <person name="Martin F."/>
            <person name="Kauserud H."/>
        </authorList>
    </citation>
    <scope>NUCLEOTIDE SEQUENCE</scope>
    <source>
        <strain evidence="3">CBHHK002</strain>
    </source>
</reference>
<evidence type="ECO:0000256" key="1">
    <source>
        <dbReference type="SAM" id="Coils"/>
    </source>
</evidence>
<protein>
    <recommendedName>
        <fullName evidence="5">No apical meristem-associated C-terminal domain-containing protein</fullName>
    </recommendedName>
</protein>